<dbReference type="AlphaFoldDB" id="B8HC94"/>
<keyword evidence="2" id="KW-1185">Reference proteome</keyword>
<accession>B8HC94</accession>
<sequence>MNRMEMSDAATLMTLLRDAKRPSTLSMVLPGWDMLQADVPSRERVEAAMAMLVGSGLAEVDAAWAMRLTEQGGRLRRSVKGTQGMRMIPGAISELLSGRQLSRATLNLPPSVFEPALEDYLDAARRRAELRSRSRWWWPGPFRRPVR</sequence>
<dbReference type="KEGG" id="ach:Achl_2545"/>
<protein>
    <submittedName>
        <fullName evidence="1">Uncharacterized protein</fullName>
    </submittedName>
</protein>
<dbReference type="STRING" id="452863.Achl_2545"/>
<evidence type="ECO:0000313" key="1">
    <source>
        <dbReference type="EMBL" id="ACL40510.1"/>
    </source>
</evidence>
<dbReference type="Proteomes" id="UP000002505">
    <property type="component" value="Chromosome"/>
</dbReference>
<reference evidence="1" key="1">
    <citation type="submission" date="2009-01" db="EMBL/GenBank/DDBJ databases">
        <title>Complete sequence of chromosome of Arthrobacter chlorophenolicus A6.</title>
        <authorList>
            <consortium name="US DOE Joint Genome Institute"/>
            <person name="Lucas S."/>
            <person name="Copeland A."/>
            <person name="Lapidus A."/>
            <person name="Glavina del Rio T."/>
            <person name="Tice H."/>
            <person name="Bruce D."/>
            <person name="Goodwin L."/>
            <person name="Pitluck S."/>
            <person name="Goltsman E."/>
            <person name="Clum A."/>
            <person name="Larimer F."/>
            <person name="Land M."/>
            <person name="Hauser L."/>
            <person name="Kyrpides N."/>
            <person name="Mikhailova N."/>
            <person name="Jansson J."/>
            <person name="Richardson P."/>
        </authorList>
    </citation>
    <scope>NUCLEOTIDE SEQUENCE [LARGE SCALE GENOMIC DNA]</scope>
    <source>
        <strain evidence="1">A6</strain>
    </source>
</reference>
<evidence type="ECO:0000313" key="2">
    <source>
        <dbReference type="Proteomes" id="UP000002505"/>
    </source>
</evidence>
<name>B8HC94_PSECP</name>
<dbReference type="RefSeq" id="WP_015937720.1">
    <property type="nucleotide sequence ID" value="NC_011886.1"/>
</dbReference>
<dbReference type="HOGENOM" id="CLU_1764210_0_0_11"/>
<dbReference type="EMBL" id="CP001341">
    <property type="protein sequence ID" value="ACL40510.1"/>
    <property type="molecule type" value="Genomic_DNA"/>
</dbReference>
<dbReference type="OrthoDB" id="4950443at2"/>
<organism evidence="1 2">
    <name type="scientific">Pseudarthrobacter chlorophenolicus (strain ATCC 700700 / DSM 12829 / CIP 107037 / JCM 12360 / KCTC 9906 / NCIMB 13794 / A6)</name>
    <name type="common">Arthrobacter chlorophenolicus</name>
    <dbReference type="NCBI Taxonomy" id="452863"/>
    <lineage>
        <taxon>Bacteria</taxon>
        <taxon>Bacillati</taxon>
        <taxon>Actinomycetota</taxon>
        <taxon>Actinomycetes</taxon>
        <taxon>Micrococcales</taxon>
        <taxon>Micrococcaceae</taxon>
        <taxon>Pseudarthrobacter</taxon>
    </lineage>
</organism>
<proteinExistence type="predicted"/>
<gene>
    <name evidence="1" type="ordered locus">Achl_2545</name>
</gene>